<sequence length="219" mass="23023">MEIVATGVEVIGAHGPLLTPTSLRVRTGQVLLAAGDPNSGRTALALALSGRLRPTRGSVRLNGTIDATALRRSVAVVDAPDITEPDGALVVRDVVAEGLTLAGRRSGRRRVRDWLSARDWLPEGASEKRFENLAGFERTRLLTELACEARAVKALVLDCPDRHGGDPTGWYSIATRHAERGLAVIALCAPHSADKLGVSPAKVGADNAEPSTSDSAEGL</sequence>
<keyword evidence="3" id="KW-1185">Reference proteome</keyword>
<evidence type="ECO:0000313" key="3">
    <source>
        <dbReference type="Proteomes" id="UP000233786"/>
    </source>
</evidence>
<gene>
    <name evidence="2" type="ORF">A8926_3202</name>
</gene>
<dbReference type="AlphaFoldDB" id="A0A2N3XXT5"/>
<evidence type="ECO:0008006" key="4">
    <source>
        <dbReference type="Google" id="ProtNLM"/>
    </source>
</evidence>
<protein>
    <recommendedName>
        <fullName evidence="4">ABC transporter family protein</fullName>
    </recommendedName>
</protein>
<feature type="region of interest" description="Disordered" evidence="1">
    <location>
        <begin position="198"/>
        <end position="219"/>
    </location>
</feature>
<dbReference type="RefSeq" id="WP_010694538.1">
    <property type="nucleotide sequence ID" value="NZ_CP061007.1"/>
</dbReference>
<accession>A0A2N3XXT5</accession>
<evidence type="ECO:0000256" key="1">
    <source>
        <dbReference type="SAM" id="MobiDB-lite"/>
    </source>
</evidence>
<organism evidence="2 3">
    <name type="scientific">Saccharopolyspora spinosa</name>
    <dbReference type="NCBI Taxonomy" id="60894"/>
    <lineage>
        <taxon>Bacteria</taxon>
        <taxon>Bacillati</taxon>
        <taxon>Actinomycetota</taxon>
        <taxon>Actinomycetes</taxon>
        <taxon>Pseudonocardiales</taxon>
        <taxon>Pseudonocardiaceae</taxon>
        <taxon>Saccharopolyspora</taxon>
    </lineage>
</organism>
<dbReference type="EMBL" id="PJNB01000001">
    <property type="protein sequence ID" value="PKW15484.1"/>
    <property type="molecule type" value="Genomic_DNA"/>
</dbReference>
<dbReference type="STRING" id="994479.GCA_000194155_02243"/>
<comment type="caution">
    <text evidence="2">The sequence shown here is derived from an EMBL/GenBank/DDBJ whole genome shotgun (WGS) entry which is preliminary data.</text>
</comment>
<name>A0A2N3XXT5_SACSN</name>
<evidence type="ECO:0000313" key="2">
    <source>
        <dbReference type="EMBL" id="PKW15484.1"/>
    </source>
</evidence>
<dbReference type="OrthoDB" id="3775353at2"/>
<dbReference type="SUPFAM" id="SSF52540">
    <property type="entry name" value="P-loop containing nucleoside triphosphate hydrolases"/>
    <property type="match status" value="1"/>
</dbReference>
<reference evidence="2" key="1">
    <citation type="submission" date="2017-12" db="EMBL/GenBank/DDBJ databases">
        <title>Sequencing the genomes of 1000 Actinobacteria strains.</title>
        <authorList>
            <person name="Klenk H.-P."/>
        </authorList>
    </citation>
    <scope>NUCLEOTIDE SEQUENCE [LARGE SCALE GENOMIC DNA]</scope>
    <source>
        <strain evidence="2">DSM 44228</strain>
    </source>
</reference>
<dbReference type="Proteomes" id="UP000233786">
    <property type="component" value="Unassembled WGS sequence"/>
</dbReference>
<proteinExistence type="predicted"/>
<dbReference type="InterPro" id="IPR027417">
    <property type="entry name" value="P-loop_NTPase"/>
</dbReference>
<dbReference type="Gene3D" id="3.40.50.300">
    <property type="entry name" value="P-loop containing nucleotide triphosphate hydrolases"/>
    <property type="match status" value="1"/>
</dbReference>
<feature type="compositionally biased region" description="Polar residues" evidence="1">
    <location>
        <begin position="209"/>
        <end position="219"/>
    </location>
</feature>